<accession>A0ABU1N975</accession>
<protein>
    <submittedName>
        <fullName evidence="2">Uncharacterized protein</fullName>
    </submittedName>
</protein>
<evidence type="ECO:0000256" key="1">
    <source>
        <dbReference type="SAM" id="MobiDB-lite"/>
    </source>
</evidence>
<keyword evidence="3" id="KW-1185">Reference proteome</keyword>
<dbReference type="Proteomes" id="UP001184230">
    <property type="component" value="Unassembled WGS sequence"/>
</dbReference>
<reference evidence="2 3" key="1">
    <citation type="submission" date="2023-07" db="EMBL/GenBank/DDBJ databases">
        <title>Sorghum-associated microbial communities from plants grown in Nebraska, USA.</title>
        <authorList>
            <person name="Schachtman D."/>
        </authorList>
    </citation>
    <scope>NUCLEOTIDE SEQUENCE [LARGE SCALE GENOMIC DNA]</scope>
    <source>
        <strain evidence="2 3">DS1781</strain>
    </source>
</reference>
<gene>
    <name evidence="2" type="ORF">J2739_000375</name>
</gene>
<name>A0ABU1N975_9BURK</name>
<comment type="caution">
    <text evidence="2">The sequence shown here is derived from an EMBL/GenBank/DDBJ whole genome shotgun (WGS) entry which is preliminary data.</text>
</comment>
<dbReference type="EMBL" id="JAVDRF010000001">
    <property type="protein sequence ID" value="MDR6534615.1"/>
    <property type="molecule type" value="Genomic_DNA"/>
</dbReference>
<evidence type="ECO:0000313" key="2">
    <source>
        <dbReference type="EMBL" id="MDR6534615.1"/>
    </source>
</evidence>
<organism evidence="2 3">
    <name type="scientific">Variovorax soli</name>
    <dbReference type="NCBI Taxonomy" id="376815"/>
    <lineage>
        <taxon>Bacteria</taxon>
        <taxon>Pseudomonadati</taxon>
        <taxon>Pseudomonadota</taxon>
        <taxon>Betaproteobacteria</taxon>
        <taxon>Burkholderiales</taxon>
        <taxon>Comamonadaceae</taxon>
        <taxon>Variovorax</taxon>
    </lineage>
</organism>
<sequence length="34" mass="3828">MKEGEQVYRHPVRPLRVHEPKAADPATWNEGSAA</sequence>
<evidence type="ECO:0000313" key="3">
    <source>
        <dbReference type="Proteomes" id="UP001184230"/>
    </source>
</evidence>
<proteinExistence type="predicted"/>
<feature type="region of interest" description="Disordered" evidence="1">
    <location>
        <begin position="1"/>
        <end position="34"/>
    </location>
</feature>